<dbReference type="PANTHER" id="PTHR11786:SF0">
    <property type="entry name" value="ARYLAMINE N-ACETYLTRANSFERASE 4-RELATED"/>
    <property type="match status" value="1"/>
</dbReference>
<comment type="similarity">
    <text evidence="1 2">Belongs to the arylamine N-acetyltransferase family.</text>
</comment>
<gene>
    <name evidence="3" type="ORF">K431DRAFT_271294</name>
</gene>
<dbReference type="Proteomes" id="UP000799441">
    <property type="component" value="Unassembled WGS sequence"/>
</dbReference>
<dbReference type="AlphaFoldDB" id="A0A9P4Q863"/>
<keyword evidence="4" id="KW-1185">Reference proteome</keyword>
<organism evidence="3 4">
    <name type="scientific">Polychaeton citri CBS 116435</name>
    <dbReference type="NCBI Taxonomy" id="1314669"/>
    <lineage>
        <taxon>Eukaryota</taxon>
        <taxon>Fungi</taxon>
        <taxon>Dikarya</taxon>
        <taxon>Ascomycota</taxon>
        <taxon>Pezizomycotina</taxon>
        <taxon>Dothideomycetes</taxon>
        <taxon>Dothideomycetidae</taxon>
        <taxon>Capnodiales</taxon>
        <taxon>Capnodiaceae</taxon>
        <taxon>Polychaeton</taxon>
    </lineage>
</organism>
<evidence type="ECO:0000256" key="2">
    <source>
        <dbReference type="RuleBase" id="RU003452"/>
    </source>
</evidence>
<dbReference type="EMBL" id="MU003802">
    <property type="protein sequence ID" value="KAF2720216.1"/>
    <property type="molecule type" value="Genomic_DNA"/>
</dbReference>
<keyword evidence="2" id="KW-0808">Transferase</keyword>
<comment type="caution">
    <text evidence="3">The sequence shown here is derived from an EMBL/GenBank/DDBJ whole genome shotgun (WGS) entry which is preliminary data.</text>
</comment>
<evidence type="ECO:0000313" key="4">
    <source>
        <dbReference type="Proteomes" id="UP000799441"/>
    </source>
</evidence>
<dbReference type="Pfam" id="PF00797">
    <property type="entry name" value="Acetyltransf_2"/>
    <property type="match status" value="1"/>
</dbReference>
<sequence>MANRPIYSRKQLGEYFDRIRFPQSQRLYDAQTLDGTGQHNYLCRLLKHQIVTVPWENLSQHYSWHRVVDINPSHLFRKIVSHGRNRGGYCMEANTFFLTVLLSLNFQVYAAGARVFEGDHFGSFTHCVSIVNISGIKYMIDVGFGAKGPTLPISLADPGKAQDQVAPASMQVVCKSTVQNLDQSQKVWIYQHRISPEAEWMPIYSFVELEFLPEDLQVLNCGPWRSPNSFFTHKVIVCRFTTSSEKPPAAGADGGGPGSADEKALTDGEINGQLTIEHGTMKWRQRGTKVLERKFQNDAERVSALKQFFGIELAADDIAAIGNSAAEVTAKGFAL</sequence>
<dbReference type="SUPFAM" id="SSF54001">
    <property type="entry name" value="Cysteine proteinases"/>
    <property type="match status" value="1"/>
</dbReference>
<dbReference type="InterPro" id="IPR038765">
    <property type="entry name" value="Papain-like_cys_pep_sf"/>
</dbReference>
<dbReference type="OrthoDB" id="10260017at2759"/>
<dbReference type="InterPro" id="IPR053710">
    <property type="entry name" value="Arylamine_NAT_domain_sf"/>
</dbReference>
<dbReference type="Gene3D" id="3.30.2140.20">
    <property type="match status" value="1"/>
</dbReference>
<keyword evidence="2" id="KW-0012">Acyltransferase</keyword>
<protein>
    <submittedName>
        <fullName evidence="3">Cysteine proteinase</fullName>
    </submittedName>
</protein>
<dbReference type="PANTHER" id="PTHR11786">
    <property type="entry name" value="N-HYDROXYARYLAMINE O-ACETYLTRANSFERASE"/>
    <property type="match status" value="1"/>
</dbReference>
<name>A0A9P4Q863_9PEZI</name>
<proteinExistence type="inferred from homology"/>
<dbReference type="GO" id="GO:0016407">
    <property type="term" value="F:acetyltransferase activity"/>
    <property type="evidence" value="ECO:0007669"/>
    <property type="project" value="InterPro"/>
</dbReference>
<evidence type="ECO:0000256" key="1">
    <source>
        <dbReference type="ARBA" id="ARBA00006547"/>
    </source>
</evidence>
<dbReference type="InterPro" id="IPR001447">
    <property type="entry name" value="Arylamine_N-AcTrfase"/>
</dbReference>
<reference evidence="3" key="1">
    <citation type="journal article" date="2020" name="Stud. Mycol.">
        <title>101 Dothideomycetes genomes: a test case for predicting lifestyles and emergence of pathogens.</title>
        <authorList>
            <person name="Haridas S."/>
            <person name="Albert R."/>
            <person name="Binder M."/>
            <person name="Bloem J."/>
            <person name="Labutti K."/>
            <person name="Salamov A."/>
            <person name="Andreopoulos B."/>
            <person name="Baker S."/>
            <person name="Barry K."/>
            <person name="Bills G."/>
            <person name="Bluhm B."/>
            <person name="Cannon C."/>
            <person name="Castanera R."/>
            <person name="Culley D."/>
            <person name="Daum C."/>
            <person name="Ezra D."/>
            <person name="Gonzalez J."/>
            <person name="Henrissat B."/>
            <person name="Kuo A."/>
            <person name="Liang C."/>
            <person name="Lipzen A."/>
            <person name="Lutzoni F."/>
            <person name="Magnuson J."/>
            <person name="Mondo S."/>
            <person name="Nolan M."/>
            <person name="Ohm R."/>
            <person name="Pangilinan J."/>
            <person name="Park H.-J."/>
            <person name="Ramirez L."/>
            <person name="Alfaro M."/>
            <person name="Sun H."/>
            <person name="Tritt A."/>
            <person name="Yoshinaga Y."/>
            <person name="Zwiers L.-H."/>
            <person name="Turgeon B."/>
            <person name="Goodwin S."/>
            <person name="Spatafora J."/>
            <person name="Crous P."/>
            <person name="Grigoriev I."/>
        </authorList>
    </citation>
    <scope>NUCLEOTIDE SEQUENCE</scope>
    <source>
        <strain evidence="3">CBS 116435</strain>
    </source>
</reference>
<evidence type="ECO:0000313" key="3">
    <source>
        <dbReference type="EMBL" id="KAF2720216.1"/>
    </source>
</evidence>
<accession>A0A9P4Q863</accession>
<dbReference type="PRINTS" id="PR01543">
    <property type="entry name" value="ANATRNSFRASE"/>
</dbReference>